<reference evidence="2 3" key="1">
    <citation type="submission" date="2017-03" db="EMBL/GenBank/DDBJ databases">
        <title>Genomes of endolithic fungi from Antarctica.</title>
        <authorList>
            <person name="Coleine C."/>
            <person name="Masonjones S."/>
            <person name="Stajich J.E."/>
        </authorList>
    </citation>
    <scope>NUCLEOTIDE SEQUENCE [LARGE SCALE GENOMIC DNA]</scope>
    <source>
        <strain evidence="2 3">CCFEE 5311</strain>
    </source>
</reference>
<name>A0A4U0UNA1_9PEZI</name>
<dbReference type="EMBL" id="NAJP01000061">
    <property type="protein sequence ID" value="TKA36335.1"/>
    <property type="molecule type" value="Genomic_DNA"/>
</dbReference>
<proteinExistence type="predicted"/>
<evidence type="ECO:0000313" key="3">
    <source>
        <dbReference type="Proteomes" id="UP000310066"/>
    </source>
</evidence>
<sequence length="129" mass="14330">MRPLRLDKVEAVTAVTLGDVYQGQSSPFITSTALQTAYIGESQRTGQARNRRDYLRSIVSSEAKQSFFSNLRASKETKTLAREYHDFKHGATNRLARFTKFRGTLAGPGKTMAGSQRRPASGEKAMAER</sequence>
<dbReference type="AlphaFoldDB" id="A0A4U0UNA1"/>
<comment type="caution">
    <text evidence="2">The sequence shown here is derived from an EMBL/GenBank/DDBJ whole genome shotgun (WGS) entry which is preliminary data.</text>
</comment>
<feature type="region of interest" description="Disordered" evidence="1">
    <location>
        <begin position="104"/>
        <end position="129"/>
    </location>
</feature>
<organism evidence="2 3">
    <name type="scientific">Friedmanniomyces endolithicus</name>
    <dbReference type="NCBI Taxonomy" id="329885"/>
    <lineage>
        <taxon>Eukaryota</taxon>
        <taxon>Fungi</taxon>
        <taxon>Dikarya</taxon>
        <taxon>Ascomycota</taxon>
        <taxon>Pezizomycotina</taxon>
        <taxon>Dothideomycetes</taxon>
        <taxon>Dothideomycetidae</taxon>
        <taxon>Mycosphaerellales</taxon>
        <taxon>Teratosphaeriaceae</taxon>
        <taxon>Friedmanniomyces</taxon>
    </lineage>
</organism>
<protein>
    <submittedName>
        <fullName evidence="2">Uncharacterized protein</fullName>
    </submittedName>
</protein>
<evidence type="ECO:0000313" key="2">
    <source>
        <dbReference type="EMBL" id="TKA36335.1"/>
    </source>
</evidence>
<accession>A0A4U0UNA1</accession>
<evidence type="ECO:0000256" key="1">
    <source>
        <dbReference type="SAM" id="MobiDB-lite"/>
    </source>
</evidence>
<gene>
    <name evidence="2" type="ORF">B0A54_13269</name>
</gene>
<dbReference type="Proteomes" id="UP000310066">
    <property type="component" value="Unassembled WGS sequence"/>
</dbReference>